<dbReference type="PROSITE" id="PS50157">
    <property type="entry name" value="ZINC_FINGER_C2H2_2"/>
    <property type="match status" value="1"/>
</dbReference>
<dbReference type="GO" id="GO:0000978">
    <property type="term" value="F:RNA polymerase II cis-regulatory region sequence-specific DNA binding"/>
    <property type="evidence" value="ECO:0007669"/>
    <property type="project" value="TreeGrafter"/>
</dbReference>
<evidence type="ECO:0000256" key="1">
    <source>
        <dbReference type="ARBA" id="ARBA00004123"/>
    </source>
</evidence>
<evidence type="ECO:0000256" key="9">
    <source>
        <dbReference type="SAM" id="MobiDB-lite"/>
    </source>
</evidence>
<comment type="subcellular location">
    <subcellularLocation>
        <location evidence="1">Nucleus</location>
    </subcellularLocation>
</comment>
<keyword evidence="7" id="KW-0539">Nucleus</keyword>
<dbReference type="FunFam" id="3.30.160.60:FF:001382">
    <property type="entry name" value="Transcriptional repressor"/>
    <property type="match status" value="1"/>
</dbReference>
<feature type="compositionally biased region" description="Low complexity" evidence="9">
    <location>
        <begin position="131"/>
        <end position="156"/>
    </location>
</feature>
<keyword evidence="4" id="KW-0677">Repeat</keyword>
<dbReference type="GO" id="GO:0008270">
    <property type="term" value="F:zinc ion binding"/>
    <property type="evidence" value="ECO:0007669"/>
    <property type="project" value="UniProtKB-KW"/>
</dbReference>
<feature type="region of interest" description="Disordered" evidence="9">
    <location>
        <begin position="450"/>
        <end position="511"/>
    </location>
</feature>
<sequence length="646" mass="69974">MLPVDALFYDSSDSQYPPISRQLSPKPDTAVQPTARHPAYATMNPSTAQYSQRHLHPSQSTAYPTAHPASPKKKHVCPTCERAFTTSGHLARHTRIHTGERNHKCPFPGCETRCSRQDNLQQHYRIHLTPGSRRSTGSATRAAASRARSTSEVSSSGRRDLQRRGNKNASAPTPPPAVPSPPIDPPPLVQAYPVAASVAVASEPPDTPPPLVQAPLSALLPPHVLAALPPPDSRSSHASTASTPDYVYHSPQAPANPELHSSARSNQYSPQHSYSSSFSTYSSPVSLNQRSQWESGSQSGTYYEPDHISESPGPTYNHPSSCSSRIASPEDYYQGETHDMSYAYVEPRELEYSDSATSHVSSQPTSSFGSVGSQIQQVHHAHVSQEPLQYTATAAASSSRHSIAHISHPFSQSSPSPISSLSPNRSHPPTLTAAYSTPSSATVSVYHQPHDVSASLPPSPVHASHIPVEQDPAGYTPVGHSRPRAYTHAQASAEQTHSDYSTPSPLREQPCANVYPGSVNMHSYFSGHGVPFGRYHSPPPTLAPIHTSRDSPEMDVQHHVNSQTLTKEYPISHTSGQFYPHSHHNGPHHPQSSPQDADASEDVEQLQASGHYVPLRQPQPLHPVHAYSQGFNSYSSLSYAHQNEPG</sequence>
<dbReference type="PANTHER" id="PTHR14003">
    <property type="entry name" value="TRANSCRIPTIONAL REPRESSOR PROTEIN YY"/>
    <property type="match status" value="1"/>
</dbReference>
<dbReference type="RefSeq" id="XP_027611093.1">
    <property type="nucleotide sequence ID" value="XM_027755292.1"/>
</dbReference>
<feature type="region of interest" description="Disordered" evidence="9">
    <location>
        <begin position="9"/>
        <end position="74"/>
    </location>
</feature>
<evidence type="ECO:0000256" key="2">
    <source>
        <dbReference type="ARBA" id="ARBA00022491"/>
    </source>
</evidence>
<dbReference type="Gene3D" id="3.30.160.60">
    <property type="entry name" value="Classic Zinc Finger"/>
    <property type="match status" value="2"/>
</dbReference>
<dbReference type="GO" id="GO:0000785">
    <property type="term" value="C:chromatin"/>
    <property type="evidence" value="ECO:0007669"/>
    <property type="project" value="TreeGrafter"/>
</dbReference>
<dbReference type="PROSITE" id="PS00028">
    <property type="entry name" value="ZINC_FINGER_C2H2_1"/>
    <property type="match status" value="2"/>
</dbReference>
<evidence type="ECO:0000313" key="11">
    <source>
        <dbReference type="EMBL" id="GBE80180.1"/>
    </source>
</evidence>
<evidence type="ECO:0000259" key="10">
    <source>
        <dbReference type="PROSITE" id="PS50157"/>
    </source>
</evidence>
<feature type="region of interest" description="Disordered" evidence="9">
    <location>
        <begin position="353"/>
        <end position="383"/>
    </location>
</feature>
<gene>
    <name evidence="11" type="ORF">SCP_0213900</name>
</gene>
<feature type="compositionally biased region" description="Polar residues" evidence="9">
    <location>
        <begin position="11"/>
        <end position="23"/>
    </location>
</feature>
<organism evidence="11 12">
    <name type="scientific">Sparassis crispa</name>
    <dbReference type="NCBI Taxonomy" id="139825"/>
    <lineage>
        <taxon>Eukaryota</taxon>
        <taxon>Fungi</taxon>
        <taxon>Dikarya</taxon>
        <taxon>Basidiomycota</taxon>
        <taxon>Agaricomycotina</taxon>
        <taxon>Agaricomycetes</taxon>
        <taxon>Polyporales</taxon>
        <taxon>Sparassidaceae</taxon>
        <taxon>Sparassis</taxon>
    </lineage>
</organism>
<keyword evidence="6" id="KW-0862">Zinc</keyword>
<keyword evidence="3" id="KW-0479">Metal-binding</keyword>
<keyword evidence="2" id="KW-0678">Repressor</keyword>
<feature type="region of interest" description="Disordered" evidence="9">
    <location>
        <begin position="536"/>
        <end position="557"/>
    </location>
</feature>
<feature type="compositionally biased region" description="Polar residues" evidence="9">
    <location>
        <begin position="427"/>
        <end position="436"/>
    </location>
</feature>
<dbReference type="EMBL" id="BFAD01000002">
    <property type="protein sequence ID" value="GBE80180.1"/>
    <property type="molecule type" value="Genomic_DNA"/>
</dbReference>
<dbReference type="Pfam" id="PF00096">
    <property type="entry name" value="zf-C2H2"/>
    <property type="match status" value="2"/>
</dbReference>
<feature type="region of interest" description="Disordered" evidence="9">
    <location>
        <begin position="572"/>
        <end position="628"/>
    </location>
</feature>
<dbReference type="GO" id="GO:0000122">
    <property type="term" value="P:negative regulation of transcription by RNA polymerase II"/>
    <property type="evidence" value="ECO:0007669"/>
    <property type="project" value="UniProtKB-ARBA"/>
</dbReference>
<dbReference type="GO" id="GO:0031519">
    <property type="term" value="C:PcG protein complex"/>
    <property type="evidence" value="ECO:0007669"/>
    <property type="project" value="TreeGrafter"/>
</dbReference>
<feature type="compositionally biased region" description="Low complexity" evidence="9">
    <location>
        <begin position="265"/>
        <end position="286"/>
    </location>
</feature>
<feature type="region of interest" description="Disordered" evidence="9">
    <location>
        <begin position="126"/>
        <end position="189"/>
    </location>
</feature>
<keyword evidence="12" id="KW-1185">Reference proteome</keyword>
<protein>
    <recommendedName>
        <fullName evidence="10">C2H2-type domain-containing protein</fullName>
    </recommendedName>
</protein>
<dbReference type="GO" id="GO:0000981">
    <property type="term" value="F:DNA-binding transcription factor activity, RNA polymerase II-specific"/>
    <property type="evidence" value="ECO:0007669"/>
    <property type="project" value="TreeGrafter"/>
</dbReference>
<evidence type="ECO:0000256" key="4">
    <source>
        <dbReference type="ARBA" id="ARBA00022737"/>
    </source>
</evidence>
<feature type="region of interest" description="Disordered" evidence="9">
    <location>
        <begin position="223"/>
        <end position="328"/>
    </location>
</feature>
<dbReference type="FunCoup" id="A0A401GDE2">
    <property type="interactions" value="174"/>
</dbReference>
<feature type="compositionally biased region" description="Polar residues" evidence="9">
    <location>
        <begin position="43"/>
        <end position="63"/>
    </location>
</feature>
<evidence type="ECO:0000256" key="8">
    <source>
        <dbReference type="PROSITE-ProRule" id="PRU00042"/>
    </source>
</evidence>
<feature type="region of interest" description="Disordered" evidence="9">
    <location>
        <begin position="407"/>
        <end position="436"/>
    </location>
</feature>
<dbReference type="SMART" id="SM00355">
    <property type="entry name" value="ZnF_C2H2"/>
    <property type="match status" value="2"/>
</dbReference>
<dbReference type="AlphaFoldDB" id="A0A401GDE2"/>
<feature type="compositionally biased region" description="Pro residues" evidence="9">
    <location>
        <begin position="172"/>
        <end position="188"/>
    </location>
</feature>
<dbReference type="InParanoid" id="A0A401GDE2"/>
<accession>A0A401GDE2</accession>
<dbReference type="GeneID" id="38777097"/>
<keyword evidence="5 8" id="KW-0863">Zinc-finger</keyword>
<evidence type="ECO:0000256" key="6">
    <source>
        <dbReference type="ARBA" id="ARBA00022833"/>
    </source>
</evidence>
<dbReference type="PANTHER" id="PTHR14003:SF19">
    <property type="entry name" value="YY2 TRANSCRIPTION FACTOR"/>
    <property type="match status" value="1"/>
</dbReference>
<feature type="domain" description="C2H2-type" evidence="10">
    <location>
        <begin position="75"/>
        <end position="102"/>
    </location>
</feature>
<name>A0A401GDE2_9APHY</name>
<feature type="compositionally biased region" description="Basic and acidic residues" evidence="9">
    <location>
        <begin position="547"/>
        <end position="557"/>
    </location>
</feature>
<feature type="compositionally biased region" description="Polar residues" evidence="9">
    <location>
        <begin position="287"/>
        <end position="301"/>
    </location>
</feature>
<feature type="compositionally biased region" description="Polar residues" evidence="9">
    <location>
        <begin position="489"/>
        <end position="504"/>
    </location>
</feature>
<evidence type="ECO:0000313" key="12">
    <source>
        <dbReference type="Proteomes" id="UP000287166"/>
    </source>
</evidence>
<evidence type="ECO:0000256" key="5">
    <source>
        <dbReference type="ARBA" id="ARBA00022771"/>
    </source>
</evidence>
<feature type="compositionally biased region" description="Polar residues" evidence="9">
    <location>
        <begin position="312"/>
        <end position="326"/>
    </location>
</feature>
<evidence type="ECO:0000256" key="3">
    <source>
        <dbReference type="ARBA" id="ARBA00022723"/>
    </source>
</evidence>
<feature type="compositionally biased region" description="Low complexity" evidence="9">
    <location>
        <begin position="407"/>
        <end position="425"/>
    </location>
</feature>
<dbReference type="InterPro" id="IPR013087">
    <property type="entry name" value="Znf_C2H2_type"/>
</dbReference>
<feature type="compositionally biased region" description="Polar residues" evidence="9">
    <location>
        <begin position="354"/>
        <end position="377"/>
    </location>
</feature>
<evidence type="ECO:0000256" key="7">
    <source>
        <dbReference type="ARBA" id="ARBA00023242"/>
    </source>
</evidence>
<dbReference type="GO" id="GO:0060258">
    <property type="term" value="P:negative regulation of filamentous growth"/>
    <property type="evidence" value="ECO:0007669"/>
    <property type="project" value="UniProtKB-ARBA"/>
</dbReference>
<proteinExistence type="predicted"/>
<comment type="caution">
    <text evidence="11">The sequence shown here is derived from an EMBL/GenBank/DDBJ whole genome shotgun (WGS) entry which is preliminary data.</text>
</comment>
<dbReference type="SUPFAM" id="SSF57667">
    <property type="entry name" value="beta-beta-alpha zinc fingers"/>
    <property type="match status" value="1"/>
</dbReference>
<dbReference type="STRING" id="139825.A0A401GDE2"/>
<dbReference type="InterPro" id="IPR036236">
    <property type="entry name" value="Znf_C2H2_sf"/>
</dbReference>
<dbReference type="GO" id="GO:0005667">
    <property type="term" value="C:transcription regulator complex"/>
    <property type="evidence" value="ECO:0007669"/>
    <property type="project" value="TreeGrafter"/>
</dbReference>
<dbReference type="OrthoDB" id="654211at2759"/>
<dbReference type="Proteomes" id="UP000287166">
    <property type="component" value="Unassembled WGS sequence"/>
</dbReference>
<reference evidence="11 12" key="1">
    <citation type="journal article" date="2018" name="Sci. Rep.">
        <title>Genome sequence of the cauliflower mushroom Sparassis crispa (Hanabiratake) and its association with beneficial usage.</title>
        <authorList>
            <person name="Kiyama R."/>
            <person name="Furutani Y."/>
            <person name="Kawaguchi K."/>
            <person name="Nakanishi T."/>
        </authorList>
    </citation>
    <scope>NUCLEOTIDE SEQUENCE [LARGE SCALE GENOMIC DNA]</scope>
</reference>